<evidence type="ECO:0000313" key="1">
    <source>
        <dbReference type="EMBL" id="KAG0141357.1"/>
    </source>
</evidence>
<proteinExistence type="predicted"/>
<protein>
    <submittedName>
        <fullName evidence="1">Uncharacterized protein</fullName>
    </submittedName>
</protein>
<dbReference type="AlphaFoldDB" id="A0A9P6N988"/>
<evidence type="ECO:0000313" key="2">
    <source>
        <dbReference type="Proteomes" id="UP000886653"/>
    </source>
</evidence>
<name>A0A9P6N988_9BASI</name>
<organism evidence="1 2">
    <name type="scientific">Cronartium quercuum f. sp. fusiforme G11</name>
    <dbReference type="NCBI Taxonomy" id="708437"/>
    <lineage>
        <taxon>Eukaryota</taxon>
        <taxon>Fungi</taxon>
        <taxon>Dikarya</taxon>
        <taxon>Basidiomycota</taxon>
        <taxon>Pucciniomycotina</taxon>
        <taxon>Pucciniomycetes</taxon>
        <taxon>Pucciniales</taxon>
        <taxon>Coleosporiaceae</taxon>
        <taxon>Cronartium</taxon>
    </lineage>
</organism>
<keyword evidence="2" id="KW-1185">Reference proteome</keyword>
<dbReference type="EMBL" id="MU167389">
    <property type="protein sequence ID" value="KAG0141357.1"/>
    <property type="molecule type" value="Genomic_DNA"/>
</dbReference>
<accession>A0A9P6N988</accession>
<reference evidence="1" key="1">
    <citation type="submission" date="2013-11" db="EMBL/GenBank/DDBJ databases">
        <title>Genome sequence of the fusiform rust pathogen reveals effectors for host alternation and coevolution with pine.</title>
        <authorList>
            <consortium name="DOE Joint Genome Institute"/>
            <person name="Smith K."/>
            <person name="Pendleton A."/>
            <person name="Kubisiak T."/>
            <person name="Anderson C."/>
            <person name="Salamov A."/>
            <person name="Aerts A."/>
            <person name="Riley R."/>
            <person name="Clum A."/>
            <person name="Lindquist E."/>
            <person name="Ence D."/>
            <person name="Campbell M."/>
            <person name="Kronenberg Z."/>
            <person name="Feau N."/>
            <person name="Dhillon B."/>
            <person name="Hamelin R."/>
            <person name="Burleigh J."/>
            <person name="Smith J."/>
            <person name="Yandell M."/>
            <person name="Nelson C."/>
            <person name="Grigoriev I."/>
            <person name="Davis J."/>
        </authorList>
    </citation>
    <scope>NUCLEOTIDE SEQUENCE</scope>
    <source>
        <strain evidence="1">G11</strain>
    </source>
</reference>
<gene>
    <name evidence="1" type="ORF">CROQUDRAFT_663936</name>
</gene>
<comment type="caution">
    <text evidence="1">The sequence shown here is derived from an EMBL/GenBank/DDBJ whole genome shotgun (WGS) entry which is preliminary data.</text>
</comment>
<dbReference type="Proteomes" id="UP000886653">
    <property type="component" value="Unassembled WGS sequence"/>
</dbReference>
<sequence length="53" mass="6107">MRRSSHGRFKKHARFVSCQAKTEGICGISEKLRLLSDLTRCHQGPYRPQNAHL</sequence>